<evidence type="ECO:0008006" key="3">
    <source>
        <dbReference type="Google" id="ProtNLM"/>
    </source>
</evidence>
<sequence length="472" mass="52720">MPQRQQPVANGLRTDHPIPDLPFVDDAHIPIDDPRAVEAIGRHHGTGTWGRHDKARDGGWVAFTTDPVRKDLAWLVRWHPQHGRSVILYRDTDAAGAHTTYLDTAQLFRAGGYWWDGTTWYRPSQIFDHASERYVRRRVPAATNVTAADLLENGDADPGNGHILDIDQVDLDTPYQGRWLDDLAAWAAQRPTPSASPNVVKLSAPELTADQLVSLTQMAQIAGVAPSTLRAYVSRGEGDVPPPQATVSGRNVWARPVAEEWVERRHRSSESLDQAVSARVGEATLPIGVAELWTRFTRVFSSTLWDNPDRRKRWALRWRTQQAVGQVAEELGWDVAASLGSIISAEDLAITLRHAVLDEFATGQQLHRSIHEHDRKRAVAAGKPEPVYEDLPSYGIVHHVARMIDWLIRHHPSTAAYTIAEITGEAERRFEISREVIENSLATALALDGELDKKTREDFLKRAFSPTSLSDD</sequence>
<evidence type="ECO:0000313" key="1">
    <source>
        <dbReference type="EMBL" id="TMR39603.1"/>
    </source>
</evidence>
<name>A0A5S4H2X4_9ACTN</name>
<dbReference type="RefSeq" id="WP_138687629.1">
    <property type="nucleotide sequence ID" value="NZ_JBHSAZ010000112.1"/>
</dbReference>
<keyword evidence="2" id="KW-1185">Reference proteome</keyword>
<dbReference type="Proteomes" id="UP000306628">
    <property type="component" value="Unassembled WGS sequence"/>
</dbReference>
<gene>
    <name evidence="1" type="ORF">ETD85_00900</name>
</gene>
<evidence type="ECO:0000313" key="2">
    <source>
        <dbReference type="Proteomes" id="UP000306628"/>
    </source>
</evidence>
<organism evidence="1 2">
    <name type="scientific">Nonomuraea zeae</name>
    <dbReference type="NCBI Taxonomy" id="1642303"/>
    <lineage>
        <taxon>Bacteria</taxon>
        <taxon>Bacillati</taxon>
        <taxon>Actinomycetota</taxon>
        <taxon>Actinomycetes</taxon>
        <taxon>Streptosporangiales</taxon>
        <taxon>Streptosporangiaceae</taxon>
        <taxon>Nonomuraea</taxon>
    </lineage>
</organism>
<proteinExistence type="predicted"/>
<comment type="caution">
    <text evidence="1">The sequence shown here is derived from an EMBL/GenBank/DDBJ whole genome shotgun (WGS) entry which is preliminary data.</text>
</comment>
<dbReference type="EMBL" id="VCKX01000002">
    <property type="protein sequence ID" value="TMR39603.1"/>
    <property type="molecule type" value="Genomic_DNA"/>
</dbReference>
<accession>A0A5S4H2X4</accession>
<protein>
    <recommendedName>
        <fullName evidence="3">DNA-binding protein</fullName>
    </recommendedName>
</protein>
<dbReference type="OrthoDB" id="4571714at2"/>
<reference evidence="1 2" key="1">
    <citation type="submission" date="2019-05" db="EMBL/GenBank/DDBJ databases">
        <title>Draft genome sequence of Nonomuraea zeae DSM 100528.</title>
        <authorList>
            <person name="Saricaoglu S."/>
            <person name="Isik K."/>
        </authorList>
    </citation>
    <scope>NUCLEOTIDE SEQUENCE [LARGE SCALE GENOMIC DNA]</scope>
    <source>
        <strain evidence="1 2">DSM 100528</strain>
    </source>
</reference>
<dbReference type="AlphaFoldDB" id="A0A5S4H2X4"/>